<feature type="domain" description="C-type lectin" evidence="4">
    <location>
        <begin position="33"/>
        <end position="149"/>
    </location>
</feature>
<feature type="domain" description="C-type lectin" evidence="4">
    <location>
        <begin position="641"/>
        <end position="760"/>
    </location>
</feature>
<dbReference type="InterPro" id="IPR050111">
    <property type="entry name" value="C-type_lectin/snaclec_domain"/>
</dbReference>
<gene>
    <name evidence="5" type="ORF">MS3_05112</name>
</gene>
<proteinExistence type="predicted"/>
<dbReference type="STRING" id="6185.A0A094ZRN4"/>
<reference evidence="5" key="1">
    <citation type="journal article" date="2012" name="Nat. Genet.">
        <title>Whole-genome sequence of Schistosoma haematobium.</title>
        <authorList>
            <person name="Young N.D."/>
            <person name="Jex A.R."/>
            <person name="Li B."/>
            <person name="Liu S."/>
            <person name="Yang L."/>
            <person name="Xiong Z."/>
            <person name="Li Y."/>
            <person name="Cantacessi C."/>
            <person name="Hall R.S."/>
            <person name="Xu X."/>
            <person name="Chen F."/>
            <person name="Wu X."/>
            <person name="Zerlotini A."/>
            <person name="Oliveira G."/>
            <person name="Hofmann A."/>
            <person name="Zhang G."/>
            <person name="Fang X."/>
            <person name="Kang Y."/>
            <person name="Campbell B.E."/>
            <person name="Loukas A."/>
            <person name="Ranganathan S."/>
            <person name="Rollinson D."/>
            <person name="Rinaldi G."/>
            <person name="Brindley P.J."/>
            <person name="Yang H."/>
            <person name="Wang J."/>
            <person name="Wang J."/>
            <person name="Gasser R.B."/>
        </authorList>
    </citation>
    <scope>NUCLEOTIDE SEQUENCE [LARGE SCALE GENOMIC DNA]</scope>
</reference>
<feature type="domain" description="C-type lectin" evidence="4">
    <location>
        <begin position="1601"/>
        <end position="1743"/>
    </location>
</feature>
<feature type="domain" description="C-type lectin" evidence="4">
    <location>
        <begin position="943"/>
        <end position="1044"/>
    </location>
</feature>
<feature type="signal peptide" evidence="3">
    <location>
        <begin position="1"/>
        <end position="23"/>
    </location>
</feature>
<accession>A0A094ZRN4</accession>
<keyword evidence="5" id="KW-0675">Receptor</keyword>
<feature type="transmembrane region" description="Helical" evidence="2">
    <location>
        <begin position="2102"/>
        <end position="2125"/>
    </location>
</feature>
<dbReference type="SUPFAM" id="SSF56436">
    <property type="entry name" value="C-type lectin-like"/>
    <property type="match status" value="10"/>
</dbReference>
<dbReference type="InterPro" id="IPR016186">
    <property type="entry name" value="C-type_lectin-like/link_sf"/>
</dbReference>
<dbReference type="Pfam" id="PF00059">
    <property type="entry name" value="Lectin_C"/>
    <property type="match status" value="7"/>
</dbReference>
<evidence type="ECO:0000313" key="5">
    <source>
        <dbReference type="EMBL" id="KGB36802.1"/>
    </source>
</evidence>
<dbReference type="PROSITE" id="PS50041">
    <property type="entry name" value="C_TYPE_LECTIN_2"/>
    <property type="match status" value="9"/>
</dbReference>
<feature type="domain" description="C-type lectin" evidence="4">
    <location>
        <begin position="1800"/>
        <end position="1949"/>
    </location>
</feature>
<feature type="domain" description="C-type lectin" evidence="4">
    <location>
        <begin position="1448"/>
        <end position="1563"/>
    </location>
</feature>
<evidence type="ECO:0000256" key="3">
    <source>
        <dbReference type="SAM" id="SignalP"/>
    </source>
</evidence>
<dbReference type="InterPro" id="IPR001304">
    <property type="entry name" value="C-type_lectin-like"/>
</dbReference>
<dbReference type="InterPro" id="IPR016187">
    <property type="entry name" value="CTDL_fold"/>
</dbReference>
<name>A0A094ZRN4_SCHHA</name>
<dbReference type="PANTHER" id="PTHR22803">
    <property type="entry name" value="MANNOSE, PHOSPHOLIPASE, LECTIN RECEPTOR RELATED"/>
    <property type="match status" value="1"/>
</dbReference>
<keyword evidence="2" id="KW-0812">Transmembrane</keyword>
<feature type="chain" id="PRO_5001912236" evidence="3">
    <location>
        <begin position="24"/>
        <end position="2277"/>
    </location>
</feature>
<keyword evidence="2" id="KW-1133">Transmembrane helix</keyword>
<dbReference type="Gene3D" id="3.10.100.10">
    <property type="entry name" value="Mannose-Binding Protein A, subunit A"/>
    <property type="match status" value="10"/>
</dbReference>
<dbReference type="CDD" id="cd00037">
    <property type="entry name" value="CLECT"/>
    <property type="match status" value="5"/>
</dbReference>
<feature type="domain" description="C-type lectin" evidence="4">
    <location>
        <begin position="175"/>
        <end position="295"/>
    </location>
</feature>
<organism evidence="5">
    <name type="scientific">Schistosoma haematobium</name>
    <name type="common">Blood fluke</name>
    <dbReference type="NCBI Taxonomy" id="6185"/>
    <lineage>
        <taxon>Eukaryota</taxon>
        <taxon>Metazoa</taxon>
        <taxon>Spiralia</taxon>
        <taxon>Lophotrochozoa</taxon>
        <taxon>Platyhelminthes</taxon>
        <taxon>Trematoda</taxon>
        <taxon>Digenea</taxon>
        <taxon>Strigeidida</taxon>
        <taxon>Schistosomatoidea</taxon>
        <taxon>Schistosomatidae</taxon>
        <taxon>Schistosoma</taxon>
    </lineage>
</organism>
<feature type="domain" description="C-type lectin" evidence="4">
    <location>
        <begin position="1266"/>
        <end position="1399"/>
    </location>
</feature>
<dbReference type="EMBL" id="KL250813">
    <property type="protein sequence ID" value="KGB36802.1"/>
    <property type="molecule type" value="Genomic_DNA"/>
</dbReference>
<dbReference type="SMART" id="SM00034">
    <property type="entry name" value="CLECT"/>
    <property type="match status" value="10"/>
</dbReference>
<evidence type="ECO:0000256" key="2">
    <source>
        <dbReference type="SAM" id="Phobius"/>
    </source>
</evidence>
<evidence type="ECO:0000256" key="1">
    <source>
        <dbReference type="SAM" id="MobiDB-lite"/>
    </source>
</evidence>
<sequence length="2277" mass="259679">MLRCLYNSVVVVVFFSLVARSSETEIKCDTKTEKNFCLRYFSYAATFKDAQIECKQHNLSLVTLSTKSQQEFLREFQTNFEPPIIASWIGLFTENGHLRWSSGYSAVPQIFISGRPGSVEGCAMSNISSGGLFTWEFIPCDTKLSFVCGNIPQISYRHPFSNQSTLVCPHGYKLFDKNCYLLREVPSSRLTWDKADEQCKASNTFASLATVTSPMEQDAISVLIARSSHPVWIGMYLDQSERKWIRGDVINYTNWYPKQILDTEKRLCTMMHQRPLHLGQWEEVDCSSSLNYICQVAAKPKISSVSSTSVSTSSLILTQGACKANYYEYNERCYHLYTGNETEISSLCGIKLSPYSNDETAFMRLLLQTTPDLTVDRAWTGVSLMYDLNLRSKWVYKTENNDSYYASMIHDFYIFSYKNVNLSTSSNSRFCVSINRDNTMMDVLPCSLKLPSICGYHLPNYKHPLPQDSNNSISSCPPHWIQFGHKCFSPIHDTPLPWSAAEKHCSNFVDGKAHLPSVHSPSELTFIGKLYTEVNVWLGLQIHHEFTEDRSLALNKSSLYWSDESPVDYLSFALDEPSRHFSNGDIEGCFISHSRTHDWNDVNCNSRHLYFCQLLLTNVSAPSHDQLPEVVNNEICTNISRKPYCIRYISQMATFYEADYVCRNYNMTLATVPSEEHQMFIMNTLKHETSHSNLSQAYIGLFNSHDNLLWTSSYGAVPLTFWQLRFQNTKKKCVYIDTKIDGLHTWGTISCFKPLPYICSTDISSKVNLSSIQKAYDNMLFFKCPEGFMLVSGSCFMINSPGILQTQLFAASADHWWDKTDVLLQTAVDRYLKTHFMISSSTEESQFSDRFHLLSSYVARLQAPNMNYSRDCICVVNNEENDYKEQWFHVKRSAWMELVKRTGILIVNLIQNENYIDYDSRKENCLHINNYRANCLTTSEMIYTSNPIKANKNDGVDWLTASNLCRIWDADAHLATISSNEQQDGLTVLMDNQQLSAWIGLRSERNIHTWINQHDSCAVMHHELDFIGTWSNELCNKKFGYICEVKPTRTLDKSNMIQLLGMLKHGNCSSDFYMFNNTCYSVMPPRDSQRSIVDFRDEISGHCSLLTHATNMNCFTSPQLLGTNFCPVIATPHSPVEAAFMRLLSRTISPTSKSIWVGLKINHTWGSSHLLSEDNSLQTVETNLIDFSRLFQHKDSKAISLNKDTNQSYFDCFTMPIHDGNLIQMSNCSMHLESICSYKLGRNQLPTNIKQQPVDIPLCPKGWISFRENCYWLPSIHKRMSWPNAERVCQEKASYFVNHRSLNNGHLASVHSPEELQFLINLSLSSSFWIDSGIKPTSSLNLVWSDGSVMDFSVFPSTDTSTTLNELENPENCISVTDRHHHYSWDINDCMEEKSFICQLSKLDLLLQQQQRQTTVMDDRREIKSPLTTTTTITTTCTEKSFPIRSKVGPYCYSGLLNDAIDWSNAESICRNMHANAHLVSIHSHAELNEITEIIHLDSQSMRTTWIGLYESNFAYKWSDQTDINYIPVSADISKESRHYVQDCFVLDSVNSSINWKAMPCKKPSLSFICRLNLNPSTTILHPTTFDSLIYPTCPPGFRFHGDRCFQLITDKFTWSEANDNCHHIVKPYANYNGSLARIDNELDQQFLASLLDNLEPEKSSAVWIGLYRNLSHGSHSYDWSDGKKPQFIKPIIRDHQLSVYGHTFVSRPTISIKSKSMSLCTSMFRATDPRLNGIWLQWSCDEPIYLSSLCQASPIYQNRHVNQMLLSPYRTETFYCPSGFQLGTTGLLKVKGQSMAKLSQPMCYRVFNHVAKMNWASANMACKNLSTPTYNVSLLTIASVFEASFLRVWLNQPCDVSGGGLPISEAVWTALKVPTTCPGCYANWTWETHDNEPVRYTDWYKSPGENPGGCYLFHQAPYTTLENNRIDSGIGSIQLASSCETHQFVACQTLALMNDTSSKLLSYHRITSNVDVPSAPHHQPVRPDCFKPKIAMSKFEHDVIYETKIMQSVTGRQCLRWDLIDHNFTDVSLDFNFIRNHLLSAEMVHGGSNTYSYAENYCSHIHDGKTQSTKFGCYISINPPMFENCSLIQCLHSVPTAGQSFHWSSGIMLFIFITVCCIFSIYLFRRIGIHKCIKIRRRYQPFDRYRTSRKHKTTLYLGSTTSTTDIVNNNHNNINEAESSSTTDDIPDSFLSSEPPIKRTDVHNNDNLTSLQTSGPRKLNSSNGNNMVLSTKSNDKFTLSALNLSRTAASIGFMNPIYVPLSDKYAEDNYDPEPIN</sequence>
<evidence type="ECO:0000259" key="4">
    <source>
        <dbReference type="PROSITE" id="PS50041"/>
    </source>
</evidence>
<feature type="region of interest" description="Disordered" evidence="1">
    <location>
        <begin position="2168"/>
        <end position="2225"/>
    </location>
</feature>
<keyword evidence="2" id="KW-0472">Membrane</keyword>
<feature type="compositionally biased region" description="Polar residues" evidence="1">
    <location>
        <begin position="2206"/>
        <end position="2225"/>
    </location>
</feature>
<feature type="domain" description="C-type lectin" evidence="4">
    <location>
        <begin position="483"/>
        <end position="613"/>
    </location>
</feature>
<keyword evidence="3" id="KW-0732">Signal</keyword>
<protein>
    <submittedName>
        <fullName evidence="5">Secretory phospholipase A2 receptor</fullName>
    </submittedName>
</protein>